<organism evidence="1 2">
    <name type="scientific">Simplicispira hankyongi</name>
    <dbReference type="NCBI Taxonomy" id="2315688"/>
    <lineage>
        <taxon>Bacteria</taxon>
        <taxon>Pseudomonadati</taxon>
        <taxon>Pseudomonadota</taxon>
        <taxon>Betaproteobacteria</taxon>
        <taxon>Burkholderiales</taxon>
        <taxon>Comamonadaceae</taxon>
        <taxon>Simplicispira</taxon>
    </lineage>
</organism>
<evidence type="ECO:0000313" key="2">
    <source>
        <dbReference type="Proteomes" id="UP000266302"/>
    </source>
</evidence>
<dbReference type="InterPro" id="IPR032720">
    <property type="entry name" value="Cys_rich_CWC"/>
</dbReference>
<name>A0A398C6R0_9BURK</name>
<proteinExistence type="predicted"/>
<reference evidence="1 2" key="1">
    <citation type="submission" date="2018-09" db="EMBL/GenBank/DDBJ databases">
        <title>Draft genome of Simplicispira sp. NY-02.</title>
        <authorList>
            <person name="Im W.T."/>
        </authorList>
    </citation>
    <scope>NUCLEOTIDE SEQUENCE [LARGE SCALE GENOMIC DNA]</scope>
    <source>
        <strain evidence="1 2">NY-02</strain>
    </source>
</reference>
<dbReference type="EMBL" id="QXJC01000003">
    <property type="protein sequence ID" value="RID98755.1"/>
    <property type="molecule type" value="Genomic_DNA"/>
</dbReference>
<protein>
    <recommendedName>
        <fullName evidence="3">Cysteine-rich CWC family protein</fullName>
    </recommendedName>
</protein>
<accession>A0A398C6R0</accession>
<gene>
    <name evidence="1" type="ORF">D3F03_11205</name>
</gene>
<evidence type="ECO:0000313" key="1">
    <source>
        <dbReference type="EMBL" id="RID98755.1"/>
    </source>
</evidence>
<keyword evidence="2" id="KW-1185">Reference proteome</keyword>
<dbReference type="Proteomes" id="UP000266302">
    <property type="component" value="Unassembled WGS sequence"/>
</dbReference>
<evidence type="ECO:0008006" key="3">
    <source>
        <dbReference type="Google" id="ProtNLM"/>
    </source>
</evidence>
<dbReference type="Pfam" id="PF14375">
    <property type="entry name" value="Cys_rich_CWC"/>
    <property type="match status" value="1"/>
</dbReference>
<dbReference type="OrthoDB" id="8912324at2"/>
<comment type="caution">
    <text evidence="1">The sequence shown here is derived from an EMBL/GenBank/DDBJ whole genome shotgun (WGS) entry which is preliminary data.</text>
</comment>
<dbReference type="AlphaFoldDB" id="A0A398C6R0"/>
<sequence>MTTPPQESASTAAARCPLCEQNNHCKMAAGEDAARCWCMHTPVSPLALARVADNDRHRRCVCAACAQAALTNP</sequence>
<dbReference type="RefSeq" id="WP_119109418.1">
    <property type="nucleotide sequence ID" value="NZ_QXJC01000003.1"/>
</dbReference>